<dbReference type="EMBL" id="KN838562">
    <property type="protein sequence ID" value="KIK05142.1"/>
    <property type="molecule type" value="Genomic_DNA"/>
</dbReference>
<evidence type="ECO:0000313" key="2">
    <source>
        <dbReference type="EMBL" id="KIK05142.1"/>
    </source>
</evidence>
<evidence type="ECO:0000256" key="1">
    <source>
        <dbReference type="SAM" id="Phobius"/>
    </source>
</evidence>
<dbReference type="OrthoDB" id="3091431at2759"/>
<reference evidence="3" key="2">
    <citation type="submission" date="2015-01" db="EMBL/GenBank/DDBJ databases">
        <title>Evolutionary Origins and Diversification of the Mycorrhizal Mutualists.</title>
        <authorList>
            <consortium name="DOE Joint Genome Institute"/>
            <consortium name="Mycorrhizal Genomics Consortium"/>
            <person name="Kohler A."/>
            <person name="Kuo A."/>
            <person name="Nagy L.G."/>
            <person name="Floudas D."/>
            <person name="Copeland A."/>
            <person name="Barry K.W."/>
            <person name="Cichocki N."/>
            <person name="Veneault-Fourrey C."/>
            <person name="LaButti K."/>
            <person name="Lindquist E.A."/>
            <person name="Lipzen A."/>
            <person name="Lundell T."/>
            <person name="Morin E."/>
            <person name="Murat C."/>
            <person name="Riley R."/>
            <person name="Ohm R."/>
            <person name="Sun H."/>
            <person name="Tunlid A."/>
            <person name="Henrissat B."/>
            <person name="Grigoriev I.V."/>
            <person name="Hibbett D.S."/>
            <person name="Martin F."/>
        </authorList>
    </citation>
    <scope>NUCLEOTIDE SEQUENCE [LARGE SCALE GENOMIC DNA]</scope>
    <source>
        <strain evidence="3">LaAM-08-1</strain>
    </source>
</reference>
<name>A0A0C9Y4S4_9AGAR</name>
<accession>A0A0C9Y4S4</accession>
<protein>
    <submittedName>
        <fullName evidence="2">Uncharacterized protein</fullName>
    </submittedName>
</protein>
<feature type="transmembrane region" description="Helical" evidence="1">
    <location>
        <begin position="6"/>
        <end position="27"/>
    </location>
</feature>
<dbReference type="Proteomes" id="UP000054477">
    <property type="component" value="Unassembled WGS sequence"/>
</dbReference>
<keyword evidence="1" id="KW-0812">Transmembrane</keyword>
<evidence type="ECO:0000313" key="3">
    <source>
        <dbReference type="Proteomes" id="UP000054477"/>
    </source>
</evidence>
<keyword evidence="1" id="KW-1133">Transmembrane helix</keyword>
<sequence>MTDVLIVQQFEILIINIFGMHIGFIILQLQVSTIMEVPLAGSQIGPCLK</sequence>
<keyword evidence="1" id="KW-0472">Membrane</keyword>
<dbReference type="AlphaFoldDB" id="A0A0C9Y4S4"/>
<proteinExistence type="predicted"/>
<gene>
    <name evidence="2" type="ORF">K443DRAFT_91775</name>
</gene>
<reference evidence="2 3" key="1">
    <citation type="submission" date="2014-04" db="EMBL/GenBank/DDBJ databases">
        <authorList>
            <consortium name="DOE Joint Genome Institute"/>
            <person name="Kuo A."/>
            <person name="Kohler A."/>
            <person name="Nagy L.G."/>
            <person name="Floudas D."/>
            <person name="Copeland A."/>
            <person name="Barry K.W."/>
            <person name="Cichocki N."/>
            <person name="Veneault-Fourrey C."/>
            <person name="LaButti K."/>
            <person name="Lindquist E.A."/>
            <person name="Lipzen A."/>
            <person name="Lundell T."/>
            <person name="Morin E."/>
            <person name="Murat C."/>
            <person name="Sun H."/>
            <person name="Tunlid A."/>
            <person name="Henrissat B."/>
            <person name="Grigoriev I.V."/>
            <person name="Hibbett D.S."/>
            <person name="Martin F."/>
            <person name="Nordberg H.P."/>
            <person name="Cantor M.N."/>
            <person name="Hua S.X."/>
        </authorList>
    </citation>
    <scope>NUCLEOTIDE SEQUENCE [LARGE SCALE GENOMIC DNA]</scope>
    <source>
        <strain evidence="2 3">LaAM-08-1</strain>
    </source>
</reference>
<keyword evidence="3" id="KW-1185">Reference proteome</keyword>
<dbReference type="HOGENOM" id="CLU_207411_0_0_1"/>
<organism evidence="2 3">
    <name type="scientific">Laccaria amethystina LaAM-08-1</name>
    <dbReference type="NCBI Taxonomy" id="1095629"/>
    <lineage>
        <taxon>Eukaryota</taxon>
        <taxon>Fungi</taxon>
        <taxon>Dikarya</taxon>
        <taxon>Basidiomycota</taxon>
        <taxon>Agaricomycotina</taxon>
        <taxon>Agaricomycetes</taxon>
        <taxon>Agaricomycetidae</taxon>
        <taxon>Agaricales</taxon>
        <taxon>Agaricineae</taxon>
        <taxon>Hydnangiaceae</taxon>
        <taxon>Laccaria</taxon>
    </lineage>
</organism>